<dbReference type="EMBL" id="QGKL01000009">
    <property type="protein sequence ID" value="PWQ98929.1"/>
    <property type="molecule type" value="Genomic_DNA"/>
</dbReference>
<dbReference type="RefSeq" id="WP_109821735.1">
    <property type="nucleotide sequence ID" value="NZ_QGKL01000009.1"/>
</dbReference>
<dbReference type="InterPro" id="IPR007848">
    <property type="entry name" value="Small_mtfrase_dom"/>
</dbReference>
<sequence>MRIDTTLKDATALLETHTSSPRLDAEILLSHFLDKNRSYLFAWPEVELTEKQRQDFNQALVKRKDQYPVAYLTGYQEFWSLMFAVNESVLIPRADTELLVETALEKLAPISNPRILELGTGSGAIALSLASERPDSEIVATDLSSDALIVAQHNKEALKITNVSFLQSDWFNQIDQTDFDLIISNPPYIDPQDRHMQTGIRFEPLSALCAEDKGLADLATITNKASKYLKTNGWLMLEHGYDQGDITTEGLKKAGYKNATCLKDLPGNDRITIGQLTKS</sequence>
<dbReference type="InterPro" id="IPR050320">
    <property type="entry name" value="N5-glutamine_MTase"/>
</dbReference>
<dbReference type="Gene3D" id="3.40.50.150">
    <property type="entry name" value="Vaccinia Virus protein VP39"/>
    <property type="match status" value="1"/>
</dbReference>
<protein>
    <recommendedName>
        <fullName evidence="5">Release factor glutamine methyltransferase</fullName>
        <shortName evidence="5">RF MTase</shortName>
        <ecNumber evidence="5">2.1.1.297</ecNumber>
    </recommendedName>
    <alternativeName>
        <fullName evidence="5">N5-glutamine methyltransferase PrmC</fullName>
    </alternativeName>
    <alternativeName>
        <fullName evidence="5">Protein-(glutamine-N5) MTase PrmC</fullName>
    </alternativeName>
    <alternativeName>
        <fullName evidence="5">Protein-glutamine N-methyltransferase PrmC</fullName>
    </alternativeName>
</protein>
<comment type="similarity">
    <text evidence="5">Belongs to the protein N5-glutamine methyltransferase family. PrmC subfamily.</text>
</comment>
<evidence type="ECO:0000256" key="1">
    <source>
        <dbReference type="ARBA" id="ARBA00022603"/>
    </source>
</evidence>
<evidence type="ECO:0000259" key="7">
    <source>
        <dbReference type="Pfam" id="PF17827"/>
    </source>
</evidence>
<accession>A0A317CKR3</accession>
<feature type="binding site" evidence="5">
    <location>
        <position position="170"/>
    </location>
    <ligand>
        <name>S-adenosyl-L-methionine</name>
        <dbReference type="ChEBI" id="CHEBI:59789"/>
    </ligand>
</feature>
<dbReference type="HAMAP" id="MF_02126">
    <property type="entry name" value="RF_methyltr_PrmC"/>
    <property type="match status" value="1"/>
</dbReference>
<proteinExistence type="inferred from homology"/>
<comment type="caution">
    <text evidence="8">The sequence shown here is derived from an EMBL/GenBank/DDBJ whole genome shotgun (WGS) entry which is preliminary data.</text>
</comment>
<dbReference type="OrthoDB" id="9800643at2"/>
<dbReference type="NCBIfam" id="TIGR00536">
    <property type="entry name" value="hemK_fam"/>
    <property type="match status" value="1"/>
</dbReference>
<dbReference type="SUPFAM" id="SSF53335">
    <property type="entry name" value="S-adenosyl-L-methionine-dependent methyltransferases"/>
    <property type="match status" value="1"/>
</dbReference>
<dbReference type="Gene3D" id="1.10.8.10">
    <property type="entry name" value="DNA helicase RuvA subunit, C-terminal domain"/>
    <property type="match status" value="1"/>
</dbReference>
<feature type="binding site" evidence="5">
    <location>
        <begin position="185"/>
        <end position="188"/>
    </location>
    <ligand>
        <name>substrate</name>
    </ligand>
</feature>
<evidence type="ECO:0000256" key="4">
    <source>
        <dbReference type="ARBA" id="ARBA00048391"/>
    </source>
</evidence>
<dbReference type="CDD" id="cd02440">
    <property type="entry name" value="AdoMet_MTases"/>
    <property type="match status" value="1"/>
</dbReference>
<dbReference type="Pfam" id="PF05175">
    <property type="entry name" value="MTS"/>
    <property type="match status" value="1"/>
</dbReference>
<dbReference type="GO" id="GO:0032259">
    <property type="term" value="P:methylation"/>
    <property type="evidence" value="ECO:0007669"/>
    <property type="project" value="UniProtKB-KW"/>
</dbReference>
<dbReference type="Proteomes" id="UP000245506">
    <property type="component" value="Unassembled WGS sequence"/>
</dbReference>
<dbReference type="FunFam" id="3.40.50.150:FF:000053">
    <property type="entry name" value="Release factor glutamine methyltransferase"/>
    <property type="match status" value="1"/>
</dbReference>
<dbReference type="InterPro" id="IPR004556">
    <property type="entry name" value="HemK-like"/>
</dbReference>
<gene>
    <name evidence="5 8" type="primary">prmC</name>
    <name evidence="8" type="ORF">DKT75_01845</name>
</gene>
<keyword evidence="2 5" id="KW-0808">Transferase</keyword>
<dbReference type="PANTHER" id="PTHR18895:SF74">
    <property type="entry name" value="MTRF1L RELEASE FACTOR GLUTAMINE METHYLTRANSFERASE"/>
    <property type="match status" value="1"/>
</dbReference>
<dbReference type="AlphaFoldDB" id="A0A317CKR3"/>
<organism evidence="8 9">
    <name type="scientific">Leucothrix arctica</name>
    <dbReference type="NCBI Taxonomy" id="1481894"/>
    <lineage>
        <taxon>Bacteria</taxon>
        <taxon>Pseudomonadati</taxon>
        <taxon>Pseudomonadota</taxon>
        <taxon>Gammaproteobacteria</taxon>
        <taxon>Thiotrichales</taxon>
        <taxon>Thiotrichaceae</taxon>
        <taxon>Leucothrix</taxon>
    </lineage>
</organism>
<comment type="function">
    <text evidence="5">Methylates the class 1 translation termination release factors RF1/PrfA and RF2/PrfB on the glutamine residue of the universally conserved GGQ motif.</text>
</comment>
<feature type="domain" description="Release factor glutamine methyltransferase N-terminal" evidence="7">
    <location>
        <begin position="7"/>
        <end position="74"/>
    </location>
</feature>
<evidence type="ECO:0000256" key="3">
    <source>
        <dbReference type="ARBA" id="ARBA00022691"/>
    </source>
</evidence>
<evidence type="ECO:0000313" key="8">
    <source>
        <dbReference type="EMBL" id="PWQ98929.1"/>
    </source>
</evidence>
<dbReference type="GO" id="GO:0102559">
    <property type="term" value="F:peptide chain release factor N(5)-glutamine methyltransferase activity"/>
    <property type="evidence" value="ECO:0007669"/>
    <property type="project" value="UniProtKB-EC"/>
</dbReference>
<dbReference type="InterPro" id="IPR029063">
    <property type="entry name" value="SAM-dependent_MTases_sf"/>
</dbReference>
<evidence type="ECO:0000259" key="6">
    <source>
        <dbReference type="Pfam" id="PF05175"/>
    </source>
</evidence>
<comment type="catalytic activity">
    <reaction evidence="4 5">
        <text>L-glutaminyl-[peptide chain release factor] + S-adenosyl-L-methionine = N(5)-methyl-L-glutaminyl-[peptide chain release factor] + S-adenosyl-L-homocysteine + H(+)</text>
        <dbReference type="Rhea" id="RHEA:42896"/>
        <dbReference type="Rhea" id="RHEA-COMP:10271"/>
        <dbReference type="Rhea" id="RHEA-COMP:10272"/>
        <dbReference type="ChEBI" id="CHEBI:15378"/>
        <dbReference type="ChEBI" id="CHEBI:30011"/>
        <dbReference type="ChEBI" id="CHEBI:57856"/>
        <dbReference type="ChEBI" id="CHEBI:59789"/>
        <dbReference type="ChEBI" id="CHEBI:61891"/>
        <dbReference type="EC" id="2.1.1.297"/>
    </reaction>
</comment>
<evidence type="ECO:0000256" key="5">
    <source>
        <dbReference type="HAMAP-Rule" id="MF_02126"/>
    </source>
</evidence>
<dbReference type="PANTHER" id="PTHR18895">
    <property type="entry name" value="HEMK METHYLTRANSFERASE"/>
    <property type="match status" value="1"/>
</dbReference>
<feature type="binding site" evidence="5">
    <location>
        <position position="142"/>
    </location>
    <ligand>
        <name>S-adenosyl-L-methionine</name>
        <dbReference type="ChEBI" id="CHEBI:59789"/>
    </ligand>
</feature>
<feature type="binding site" evidence="5">
    <location>
        <position position="185"/>
    </location>
    <ligand>
        <name>S-adenosyl-L-methionine</name>
        <dbReference type="ChEBI" id="CHEBI:59789"/>
    </ligand>
</feature>
<feature type="domain" description="Methyltransferase small" evidence="6">
    <location>
        <begin position="96"/>
        <end position="202"/>
    </location>
</feature>
<evidence type="ECO:0000313" key="9">
    <source>
        <dbReference type="Proteomes" id="UP000245506"/>
    </source>
</evidence>
<name>A0A317CKR3_9GAMM</name>
<evidence type="ECO:0000256" key="2">
    <source>
        <dbReference type="ARBA" id="ARBA00022679"/>
    </source>
</evidence>
<reference evidence="8 9" key="1">
    <citation type="submission" date="2018-05" db="EMBL/GenBank/DDBJ databases">
        <title>Leucothrix arctica sp. nov., isolated from Arctic seawater.</title>
        <authorList>
            <person name="Choi A."/>
            <person name="Baek K."/>
        </authorList>
    </citation>
    <scope>NUCLEOTIDE SEQUENCE [LARGE SCALE GENOMIC DNA]</scope>
    <source>
        <strain evidence="8 9">IMCC9719</strain>
    </source>
</reference>
<dbReference type="InterPro" id="IPR040758">
    <property type="entry name" value="PrmC_N"/>
</dbReference>
<dbReference type="GO" id="GO:0003676">
    <property type="term" value="F:nucleic acid binding"/>
    <property type="evidence" value="ECO:0007669"/>
    <property type="project" value="InterPro"/>
</dbReference>
<dbReference type="NCBIfam" id="TIGR03534">
    <property type="entry name" value="RF_mod_PrmC"/>
    <property type="match status" value="1"/>
</dbReference>
<keyword evidence="3 5" id="KW-0949">S-adenosyl-L-methionine</keyword>
<dbReference type="Pfam" id="PF17827">
    <property type="entry name" value="PrmC_N"/>
    <property type="match status" value="1"/>
</dbReference>
<dbReference type="InterPro" id="IPR019874">
    <property type="entry name" value="RF_methyltr_PrmC"/>
</dbReference>
<keyword evidence="1 5" id="KW-0489">Methyltransferase</keyword>
<dbReference type="PROSITE" id="PS00092">
    <property type="entry name" value="N6_MTASE"/>
    <property type="match status" value="1"/>
</dbReference>
<dbReference type="EC" id="2.1.1.297" evidence="5"/>
<feature type="binding site" evidence="5">
    <location>
        <begin position="119"/>
        <end position="123"/>
    </location>
    <ligand>
        <name>S-adenosyl-L-methionine</name>
        <dbReference type="ChEBI" id="CHEBI:59789"/>
    </ligand>
</feature>
<dbReference type="InterPro" id="IPR002052">
    <property type="entry name" value="DNA_methylase_N6_adenine_CS"/>
</dbReference>
<keyword evidence="9" id="KW-1185">Reference proteome</keyword>